<comment type="caution">
    <text evidence="1">The sequence shown here is derived from an EMBL/GenBank/DDBJ whole genome shotgun (WGS) entry which is preliminary data.</text>
</comment>
<sequence length="44" mass="5170">MIVTKAIESYAKHTLTCFRLKNEVTYSVKTKMNLQKHNENKLKS</sequence>
<evidence type="ECO:0000313" key="1">
    <source>
        <dbReference type="EMBL" id="KLA01326.1"/>
    </source>
</evidence>
<dbReference type="AlphaFoldDB" id="A0A0G8CNG4"/>
<gene>
    <name evidence="1" type="ORF">B4147_0993</name>
</gene>
<dbReference type="EMBL" id="LCYN01000001">
    <property type="protein sequence ID" value="KLA01326.1"/>
    <property type="molecule type" value="Genomic_DNA"/>
</dbReference>
<evidence type="ECO:0000313" key="2">
    <source>
        <dbReference type="Proteomes" id="UP000035350"/>
    </source>
</evidence>
<dbReference type="PATRIC" id="fig|1396.433.peg.41"/>
<name>A0A0G8CNG4_9BACI</name>
<organism evidence="1 2">
    <name type="scientific">Bacillus wiedmannii</name>
    <dbReference type="NCBI Taxonomy" id="1890302"/>
    <lineage>
        <taxon>Bacteria</taxon>
        <taxon>Bacillati</taxon>
        <taxon>Bacillota</taxon>
        <taxon>Bacilli</taxon>
        <taxon>Bacillales</taxon>
        <taxon>Bacillaceae</taxon>
        <taxon>Bacillus</taxon>
        <taxon>Bacillus cereus group</taxon>
    </lineage>
</organism>
<protein>
    <submittedName>
        <fullName evidence="1">Uncharacterized protein</fullName>
    </submittedName>
</protein>
<reference evidence="1 2" key="1">
    <citation type="journal article" date="2015" name="Genome Announc.">
        <title>Next-Generation Whole-Genome Sequencing of Eight Strains of Bacillus cereus, Isolated from Food.</title>
        <authorList>
            <person name="Krawczyk A.O."/>
            <person name="de Jong A."/>
            <person name="Eijlander R.T."/>
            <person name="Berendsen E.M."/>
            <person name="Holsappel S."/>
            <person name="Wells-Bennik M.H."/>
            <person name="Kuipers O.P."/>
        </authorList>
    </citation>
    <scope>NUCLEOTIDE SEQUENCE [LARGE SCALE GENOMIC DNA]</scope>
    <source>
        <strain evidence="1 2">B4147</strain>
    </source>
</reference>
<proteinExistence type="predicted"/>
<accession>A0A0G8CNG4</accession>
<dbReference type="Proteomes" id="UP000035350">
    <property type="component" value="Unassembled WGS sequence"/>
</dbReference>
<reference evidence="2" key="2">
    <citation type="submission" date="2015-04" db="EMBL/GenBank/DDBJ databases">
        <title>Draft Genome Sequences of Eight Spore-Forming Food Isolates of Bacillus cereus Genome sequencing.</title>
        <authorList>
            <person name="Krawcyk A.O."/>
            <person name="de Jong A."/>
            <person name="Eijlander R.T."/>
            <person name="Berendsen E.M."/>
            <person name="Holsappel S."/>
            <person name="Wells-Bennik M."/>
            <person name="Kuipers O.P."/>
        </authorList>
    </citation>
    <scope>NUCLEOTIDE SEQUENCE [LARGE SCALE GENOMIC DNA]</scope>
    <source>
        <strain evidence="2">B4147</strain>
    </source>
</reference>